<evidence type="ECO:0000313" key="1">
    <source>
        <dbReference type="EMBL" id="PAV09891.1"/>
    </source>
</evidence>
<dbReference type="Proteomes" id="UP000243820">
    <property type="component" value="Unassembled WGS sequence"/>
</dbReference>
<dbReference type="SUPFAM" id="SSF48239">
    <property type="entry name" value="Terpenoid cyclases/Protein prenyltransferases"/>
    <property type="match status" value="2"/>
</dbReference>
<accession>A0AAX0Q8S9</accession>
<name>A0AAX0Q8S9_9EURY</name>
<dbReference type="EMBL" id="LMVO01000005">
    <property type="protein sequence ID" value="PAV09891.1"/>
    <property type="molecule type" value="Genomic_DNA"/>
</dbReference>
<keyword evidence="2" id="KW-1185">Reference proteome</keyword>
<sequence length="335" mass="38412">MDNWKALLKADPSDWLLEKENPSVRYFALKQILDRPEDDPAVLEAKNQIMEYGIVPEILQKQQDPACLQTYHRFYTYKYKGLIWSLITLAELGAAPVPQIREQCEYLLTNSQEIQDGGFSQNTAVKTGGGRIAEVIPCLTGNMVWALIQFGYLDDPRLQKGIGWLTRYMRFNDGTEDDPQVPPYDRLEMCWGRHTCHMGVVKALKALSAIPEEKRTPAVQDTIHKAAEFMLTHHIYKRSHDLNRTAKPGWLRFGFPLMYQTDVLEILDILSGLGVRDARMDDALELVVSRQDDTGRWRVGNTYASDRLLVPFGQKGDQSKWLTLRAMRILKRLAD</sequence>
<comment type="caution">
    <text evidence="1">The sequence shown here is derived from an EMBL/GenBank/DDBJ whole genome shotgun (WGS) entry which is preliminary data.</text>
</comment>
<evidence type="ECO:0000313" key="2">
    <source>
        <dbReference type="Proteomes" id="UP000243820"/>
    </source>
</evidence>
<proteinExistence type="predicted"/>
<dbReference type="Gene3D" id="1.50.10.20">
    <property type="match status" value="1"/>
</dbReference>
<protein>
    <submittedName>
        <fullName evidence="1">Nitrogen fixation protein NifH</fullName>
    </submittedName>
</protein>
<organism evidence="1 2">
    <name type="scientific">Methanocorpusculum parvum</name>
    <dbReference type="NCBI Taxonomy" id="2193"/>
    <lineage>
        <taxon>Archaea</taxon>
        <taxon>Methanobacteriati</taxon>
        <taxon>Methanobacteriota</taxon>
        <taxon>Stenosarchaea group</taxon>
        <taxon>Methanomicrobia</taxon>
        <taxon>Methanomicrobiales</taxon>
        <taxon>Methanocorpusculaceae</taxon>
        <taxon>Methanocorpusculum</taxon>
    </lineage>
</organism>
<gene>
    <name evidence="1" type="ORF">ASJ83_04695</name>
</gene>
<dbReference type="InterPro" id="IPR008930">
    <property type="entry name" value="Terpenoid_cyclase/PrenylTrfase"/>
</dbReference>
<dbReference type="RefSeq" id="WP_042697693.1">
    <property type="nucleotide sequence ID" value="NZ_LMVO01000005.1"/>
</dbReference>
<reference evidence="1 2" key="1">
    <citation type="journal article" date="2017" name="BMC Genomics">
        <title>Genomic analysis of methanogenic archaea reveals a shift towards energy conservation.</title>
        <authorList>
            <person name="Gilmore S.P."/>
            <person name="Henske J.K."/>
            <person name="Sexton J.A."/>
            <person name="Solomon K.V."/>
            <person name="Seppala S."/>
            <person name="Yoo J.I."/>
            <person name="Huyett L.M."/>
            <person name="Pressman A."/>
            <person name="Cogan J.Z."/>
            <person name="Kivenson V."/>
            <person name="Peng X."/>
            <person name="Tan Y."/>
            <person name="Valentine D.L."/>
            <person name="O'Malley M.A."/>
        </authorList>
    </citation>
    <scope>NUCLEOTIDE SEQUENCE [LARGE SCALE GENOMIC DNA]</scope>
    <source>
        <strain evidence="1 2">XII</strain>
    </source>
</reference>
<dbReference type="AlphaFoldDB" id="A0AAX0Q8S9"/>